<dbReference type="AlphaFoldDB" id="A0A2A6CZJ3"/>
<evidence type="ECO:0000256" key="1">
    <source>
        <dbReference type="SAM" id="MobiDB-lite"/>
    </source>
</evidence>
<feature type="compositionally biased region" description="Gly residues" evidence="1">
    <location>
        <begin position="41"/>
        <end position="66"/>
    </location>
</feature>
<gene>
    <name evidence="2" type="primary">WBGene00118234</name>
</gene>
<protein>
    <submittedName>
        <fullName evidence="2">Uncharacterized protein</fullName>
    </submittedName>
</protein>
<name>A0A2A6CZJ3_PRIPA</name>
<reference evidence="3" key="1">
    <citation type="journal article" date="2008" name="Nat. Genet.">
        <title>The Pristionchus pacificus genome provides a unique perspective on nematode lifestyle and parasitism.</title>
        <authorList>
            <person name="Dieterich C."/>
            <person name="Clifton S.W."/>
            <person name="Schuster L.N."/>
            <person name="Chinwalla A."/>
            <person name="Delehaunty K."/>
            <person name="Dinkelacker I."/>
            <person name="Fulton L."/>
            <person name="Fulton R."/>
            <person name="Godfrey J."/>
            <person name="Minx P."/>
            <person name="Mitreva M."/>
            <person name="Roeseler W."/>
            <person name="Tian H."/>
            <person name="Witte H."/>
            <person name="Yang S.P."/>
            <person name="Wilson R.K."/>
            <person name="Sommer R.J."/>
        </authorList>
    </citation>
    <scope>NUCLEOTIDE SEQUENCE [LARGE SCALE GENOMIC DNA]</scope>
    <source>
        <strain evidence="3">PS312</strain>
    </source>
</reference>
<sequence length="120" mass="12344">MLFGVLEDADDDGHILAWRWSWTTIFPGAGPQYSPVAGAGPNFGGPQQGRFGGNGPQGGFGRGQRGGFDPSQFAADVPNPSVESAAAAAAVANQTPVAEGMPPIPTKPNAAEKLYGEARY</sequence>
<feature type="region of interest" description="Disordered" evidence="1">
    <location>
        <begin position="36"/>
        <end position="78"/>
    </location>
</feature>
<organism evidence="2 3">
    <name type="scientific">Pristionchus pacificus</name>
    <name type="common">Parasitic nematode worm</name>
    <dbReference type="NCBI Taxonomy" id="54126"/>
    <lineage>
        <taxon>Eukaryota</taxon>
        <taxon>Metazoa</taxon>
        <taxon>Ecdysozoa</taxon>
        <taxon>Nematoda</taxon>
        <taxon>Chromadorea</taxon>
        <taxon>Rhabditida</taxon>
        <taxon>Rhabditina</taxon>
        <taxon>Diplogasteromorpha</taxon>
        <taxon>Diplogasteroidea</taxon>
        <taxon>Neodiplogasteridae</taxon>
        <taxon>Pristionchus</taxon>
    </lineage>
</organism>
<accession>A0A2A6CZJ3</accession>
<evidence type="ECO:0000313" key="3">
    <source>
        <dbReference type="Proteomes" id="UP000005239"/>
    </source>
</evidence>
<keyword evidence="3" id="KW-1185">Reference proteome</keyword>
<evidence type="ECO:0000313" key="2">
    <source>
        <dbReference type="EnsemblMetazoa" id="PPA28680.1"/>
    </source>
</evidence>
<dbReference type="Proteomes" id="UP000005239">
    <property type="component" value="Unassembled WGS sequence"/>
</dbReference>
<reference evidence="2" key="2">
    <citation type="submission" date="2022-06" db="UniProtKB">
        <authorList>
            <consortium name="EnsemblMetazoa"/>
        </authorList>
    </citation>
    <scope>IDENTIFICATION</scope>
    <source>
        <strain evidence="2">PS312</strain>
    </source>
</reference>
<dbReference type="EnsemblMetazoa" id="PPA28680.1">
    <property type="protein sequence ID" value="PPA28680.1"/>
    <property type="gene ID" value="WBGene00118234"/>
</dbReference>
<proteinExistence type="predicted"/>
<feature type="region of interest" description="Disordered" evidence="1">
    <location>
        <begin position="96"/>
        <end position="120"/>
    </location>
</feature>
<accession>A0A8R1ULL1</accession>